<proteinExistence type="predicted"/>
<gene>
    <name evidence="1" type="ORF">EVEC_LOCUS9016</name>
</gene>
<dbReference type="OrthoDB" id="9974378at2759"/>
<dbReference type="PANTHER" id="PTHR47411:SF3">
    <property type="entry name" value="I-BETA-1,3-N-ACETYLGLUCOSAMINYLTRANSFERASE"/>
    <property type="match status" value="1"/>
</dbReference>
<evidence type="ECO:0000313" key="2">
    <source>
        <dbReference type="Proteomes" id="UP000274131"/>
    </source>
</evidence>
<protein>
    <submittedName>
        <fullName evidence="3">N-acetyllactosaminide beta-1,3-N-acetylglucosaminyltransferase</fullName>
    </submittedName>
</protein>
<name>A0A0N4VFS9_ENTVE</name>
<accession>A0A0N4VFS9</accession>
<sequence length="353" mass="41840">MYSNRYLCLKIFKNNYRVRRYKEYCVIENVLTPKLKNIEVNYKRITLVIHLSSDYLDHRLVEQAKAWDGPISLSVVLPEKNTLSAMYHAEKKLMEYESDLFPKVSAHFIYKSNTDCTDPVGPRPLQKLTYPYIYPANVARNVARMMVTTKYILLGDYEFIFSKNFEQQMVTVAEVETKKNPKTVLVFRIFEVDKTIKHLPRDKKSLAILLKKGKAVEFHNRYFKTAHSIVGLNEWLEKETVLKRKPQIRFRYTKKDWEPQFVSLTTIPFHDESFPYSIKDNTVLRWEMCRQNYTFAVVNNVFMVHRGIKTSQGNISEIRKLASKQFRKAIKEFKKRMENEHPETKNLCPVIKL</sequence>
<dbReference type="Proteomes" id="UP000274131">
    <property type="component" value="Unassembled WGS sequence"/>
</dbReference>
<dbReference type="Pfam" id="PF13896">
    <property type="entry name" value="Glyco_transf_49"/>
    <property type="match status" value="1"/>
</dbReference>
<dbReference type="PANTHER" id="PTHR47411">
    <property type="entry name" value="B3GNT1, BETA-1,3-N-ACETYLGUCOSAMINYLTRANSFERASE 1, HOMOLOG"/>
    <property type="match status" value="1"/>
</dbReference>
<keyword evidence="2" id="KW-1185">Reference proteome</keyword>
<organism evidence="3">
    <name type="scientific">Enterobius vermicularis</name>
    <name type="common">Human pinworm</name>
    <dbReference type="NCBI Taxonomy" id="51028"/>
    <lineage>
        <taxon>Eukaryota</taxon>
        <taxon>Metazoa</taxon>
        <taxon>Ecdysozoa</taxon>
        <taxon>Nematoda</taxon>
        <taxon>Chromadorea</taxon>
        <taxon>Rhabditida</taxon>
        <taxon>Spirurina</taxon>
        <taxon>Oxyuridomorpha</taxon>
        <taxon>Oxyuroidea</taxon>
        <taxon>Oxyuridae</taxon>
        <taxon>Enterobius</taxon>
    </lineage>
</organism>
<dbReference type="WBParaSite" id="EVEC_0000960601-mRNA-1">
    <property type="protein sequence ID" value="EVEC_0000960601-mRNA-1"/>
    <property type="gene ID" value="EVEC_0000960601"/>
</dbReference>
<dbReference type="EMBL" id="UXUI01009756">
    <property type="protein sequence ID" value="VDD94265.1"/>
    <property type="molecule type" value="Genomic_DNA"/>
</dbReference>
<evidence type="ECO:0000313" key="3">
    <source>
        <dbReference type="WBParaSite" id="EVEC_0000960601-mRNA-1"/>
    </source>
</evidence>
<evidence type="ECO:0000313" key="1">
    <source>
        <dbReference type="EMBL" id="VDD94265.1"/>
    </source>
</evidence>
<reference evidence="3" key="1">
    <citation type="submission" date="2017-02" db="UniProtKB">
        <authorList>
            <consortium name="WormBaseParasite"/>
        </authorList>
    </citation>
    <scope>IDENTIFICATION</scope>
</reference>
<reference evidence="1 2" key="2">
    <citation type="submission" date="2018-10" db="EMBL/GenBank/DDBJ databases">
        <authorList>
            <consortium name="Pathogen Informatics"/>
        </authorList>
    </citation>
    <scope>NUCLEOTIDE SEQUENCE [LARGE SCALE GENOMIC DNA]</scope>
</reference>
<dbReference type="AlphaFoldDB" id="A0A0N4VFS9"/>